<evidence type="ECO:0000256" key="5">
    <source>
        <dbReference type="ARBA" id="ARBA00023136"/>
    </source>
</evidence>
<protein>
    <submittedName>
        <fullName evidence="7">Polysaccharide biosynthesis associated protein</fullName>
    </submittedName>
</protein>
<evidence type="ECO:0000256" key="3">
    <source>
        <dbReference type="ARBA" id="ARBA00022692"/>
    </source>
</evidence>
<keyword evidence="3 6" id="KW-0812">Transmembrane</keyword>
<accession>A0A1S7R1D3</accession>
<gene>
    <name evidence="7" type="ORF">AGR3A_Lc120025</name>
</gene>
<reference evidence="8" key="1">
    <citation type="submission" date="2016-01" db="EMBL/GenBank/DDBJ databases">
        <authorList>
            <person name="Regsiter A."/>
            <person name="william w."/>
        </authorList>
    </citation>
    <scope>NUCLEOTIDE SEQUENCE [LARGE SCALE GENOMIC DNA]</scope>
    <source>
        <strain evidence="8">CFBP 6623</strain>
    </source>
</reference>
<keyword evidence="4 6" id="KW-1133">Transmembrane helix</keyword>
<feature type="transmembrane region" description="Helical" evidence="6">
    <location>
        <begin position="371"/>
        <end position="391"/>
    </location>
</feature>
<keyword evidence="5 6" id="KW-0472">Membrane</keyword>
<dbReference type="PANTHER" id="PTHR30250:SF11">
    <property type="entry name" value="O-ANTIGEN TRANSPORTER-RELATED"/>
    <property type="match status" value="1"/>
</dbReference>
<evidence type="ECO:0000256" key="4">
    <source>
        <dbReference type="ARBA" id="ARBA00022989"/>
    </source>
</evidence>
<organism evidence="7 8">
    <name type="scientific">Agrobacterium tomkonis CFBP 6623</name>
    <dbReference type="NCBI Taxonomy" id="1183432"/>
    <lineage>
        <taxon>Bacteria</taxon>
        <taxon>Pseudomonadati</taxon>
        <taxon>Pseudomonadota</taxon>
        <taxon>Alphaproteobacteria</taxon>
        <taxon>Hyphomicrobiales</taxon>
        <taxon>Rhizobiaceae</taxon>
        <taxon>Rhizobium/Agrobacterium group</taxon>
        <taxon>Agrobacterium</taxon>
        <taxon>Agrobacterium tumefaciens complex</taxon>
    </lineage>
</organism>
<evidence type="ECO:0000313" key="7">
    <source>
        <dbReference type="EMBL" id="CUX45404.1"/>
    </source>
</evidence>
<feature type="transmembrane region" description="Helical" evidence="6">
    <location>
        <begin position="46"/>
        <end position="68"/>
    </location>
</feature>
<keyword evidence="8" id="KW-1185">Reference proteome</keyword>
<feature type="transmembrane region" description="Helical" evidence="6">
    <location>
        <begin position="341"/>
        <end position="365"/>
    </location>
</feature>
<feature type="transmembrane region" description="Helical" evidence="6">
    <location>
        <begin position="126"/>
        <end position="146"/>
    </location>
</feature>
<dbReference type="PANTHER" id="PTHR30250">
    <property type="entry name" value="PST FAMILY PREDICTED COLANIC ACID TRANSPORTER"/>
    <property type="match status" value="1"/>
</dbReference>
<feature type="transmembrane region" description="Helical" evidence="6">
    <location>
        <begin position="403"/>
        <end position="422"/>
    </location>
</feature>
<sequence length="474" mass="51113">MWIMAILNTAEKALPAGLRAKLSPLGAKIAVLVSARDDVSRAQRMALVAFAVRIVSAGIAFISQIILARLMGEFEYGLFAFVWVLVILFGNLSCLGFHTTVIRFLPGYRLEDAHDKIMGLTSTARIFAMLSASTLALCGFVFLYFFGERIAAYYLIPVALALFTLPMVALGDVLNGTARANGWAISALSPTYIVRPVLILLFMLVAIGLGAEKTATTAMLAALLATYVTTLFHFAFLNRRLNRNFRSAARRIHFSHWMRFAFPVFLIDGIGFLMTNSDVVIVGLYLPPDQVGIYFAAAKTIVLMQFVFFSVQAAAAPRLAALISANDRQGLAGFASQAARWAFWPSLAVGSVVLLAGPFLLSLFGPGFVQGYQLMFFLFAGFLAKALIGPGETLLNMAGKQKLCVALYIIIFGCNIALNMALIPVYGLAGAAAAVAIAMCIEAVLLHIAIRHTLGIVLFAFNDPRAGQDTGKAV</sequence>
<dbReference type="Proteomes" id="UP000191988">
    <property type="component" value="Unassembled WGS sequence"/>
</dbReference>
<dbReference type="Pfam" id="PF01943">
    <property type="entry name" value="Polysacc_synt"/>
    <property type="match status" value="1"/>
</dbReference>
<proteinExistence type="predicted"/>
<dbReference type="GO" id="GO:0005886">
    <property type="term" value="C:plasma membrane"/>
    <property type="evidence" value="ECO:0007669"/>
    <property type="project" value="UniProtKB-SubCell"/>
</dbReference>
<evidence type="ECO:0000313" key="8">
    <source>
        <dbReference type="Proteomes" id="UP000191988"/>
    </source>
</evidence>
<dbReference type="InterPro" id="IPR050833">
    <property type="entry name" value="Poly_Biosynth_Transport"/>
</dbReference>
<feature type="transmembrane region" description="Helical" evidence="6">
    <location>
        <begin position="257"/>
        <end position="286"/>
    </location>
</feature>
<dbReference type="STRING" id="1183432.AGR3A_Lc120025"/>
<feature type="transmembrane region" description="Helical" evidence="6">
    <location>
        <begin position="217"/>
        <end position="237"/>
    </location>
</feature>
<dbReference type="InterPro" id="IPR002797">
    <property type="entry name" value="Polysacc_synth"/>
</dbReference>
<evidence type="ECO:0000256" key="2">
    <source>
        <dbReference type="ARBA" id="ARBA00022475"/>
    </source>
</evidence>
<feature type="transmembrane region" description="Helical" evidence="6">
    <location>
        <begin position="80"/>
        <end position="105"/>
    </location>
</feature>
<keyword evidence="2" id="KW-1003">Cell membrane</keyword>
<evidence type="ECO:0000256" key="6">
    <source>
        <dbReference type="SAM" id="Phobius"/>
    </source>
</evidence>
<feature type="transmembrane region" description="Helical" evidence="6">
    <location>
        <begin position="192"/>
        <end position="211"/>
    </location>
</feature>
<feature type="transmembrane region" description="Helical" evidence="6">
    <location>
        <begin position="428"/>
        <end position="450"/>
    </location>
</feature>
<dbReference type="EMBL" id="FBWK01000048">
    <property type="protein sequence ID" value="CUX45404.1"/>
    <property type="molecule type" value="Genomic_DNA"/>
</dbReference>
<feature type="transmembrane region" description="Helical" evidence="6">
    <location>
        <begin position="292"/>
        <end position="320"/>
    </location>
</feature>
<feature type="transmembrane region" description="Helical" evidence="6">
    <location>
        <begin position="152"/>
        <end position="171"/>
    </location>
</feature>
<comment type="subcellular location">
    <subcellularLocation>
        <location evidence="1">Cell membrane</location>
        <topology evidence="1">Multi-pass membrane protein</topology>
    </subcellularLocation>
</comment>
<evidence type="ECO:0000256" key="1">
    <source>
        <dbReference type="ARBA" id="ARBA00004651"/>
    </source>
</evidence>
<dbReference type="AlphaFoldDB" id="A0A1S7R1D3"/>
<name>A0A1S7R1D3_9HYPH</name>